<dbReference type="Gene3D" id="3.40.50.2000">
    <property type="entry name" value="Glycogen Phosphorylase B"/>
    <property type="match status" value="1"/>
</dbReference>
<dbReference type="RefSeq" id="WP_083069366.1">
    <property type="nucleotide sequence ID" value="NZ_NBTM02000001.1"/>
</dbReference>
<evidence type="ECO:0008006" key="3">
    <source>
        <dbReference type="Google" id="ProtNLM"/>
    </source>
</evidence>
<dbReference type="SUPFAM" id="SSF53756">
    <property type="entry name" value="UDP-Glycosyltransferase/glycogen phosphorylase"/>
    <property type="match status" value="1"/>
</dbReference>
<protein>
    <recommendedName>
        <fullName evidence="3">Glycosyltransferase</fullName>
    </recommendedName>
</protein>
<dbReference type="Proteomes" id="UP000192813">
    <property type="component" value="Unassembled WGS sequence"/>
</dbReference>
<sequence length="379" mass="44371">MKYILVEIGPIAQFPPAMNVLQTLDDLNVEVILITNQITKEVKEICLNRNIKYIEILPELSHDISVTKKIRRLFKVRKLIWKEINKIYDDNTVVWVCSDNAIKHLGKELLNKNYILHMYELSKKIRIISKLPFLTISTERYAKSALAVIQAEYNRSQISKIWWNLEKLPFILPNKPYENVIETKEVRDFEIEISKLSNRKIVLYQGVVSKERPLDNIIEAVNQLGDDYVFVLMSNKNPYEQLQKENYLYIPFVNPPEHLRITKYAFIGVLSYKPVDSNYSKLNALYCAPNKLFEYTSFGIPVIGNDVPGLKFPIEKFNMGAIYSQDNVNQIKKSILLVEQNYNLFSSNAKKYYDSVNVHEIIDNVLKEVNVELRRRERE</sequence>
<evidence type="ECO:0000313" key="1">
    <source>
        <dbReference type="EMBL" id="PNL91960.1"/>
    </source>
</evidence>
<name>A0A2J9PPP0_9LACT</name>
<reference evidence="2" key="1">
    <citation type="submission" date="2017-12" db="EMBL/GenBank/DDBJ databases">
        <title>FDA dAtabase for Regulatory Grade micrObial Sequences (FDA-ARGOS): Supporting development and validation of Infectious Disease Dx tests.</title>
        <authorList>
            <person name="Hoffmann M."/>
            <person name="Allard M."/>
            <person name="Evans P."/>
            <person name="Brown E."/>
            <person name="Tallon L."/>
            <person name="Sadzewicz L."/>
            <person name="Sengamalay N."/>
            <person name="Ott S."/>
            <person name="Godinez A."/>
            <person name="Nagaraj S."/>
            <person name="Vavikolanu K."/>
            <person name="Aluvathingal J."/>
            <person name="Nadendla S."/>
            <person name="Sichtig H."/>
        </authorList>
    </citation>
    <scope>NUCLEOTIDE SEQUENCE [LARGE SCALE GENOMIC DNA]</scope>
    <source>
        <strain evidence="2">FDAARGOS_249</strain>
    </source>
</reference>
<proteinExistence type="predicted"/>
<accession>A0A2J9PPP0</accession>
<organism evidence="1 2">
    <name type="scientific">Aerococcus viridans</name>
    <dbReference type="NCBI Taxonomy" id="1377"/>
    <lineage>
        <taxon>Bacteria</taxon>
        <taxon>Bacillati</taxon>
        <taxon>Bacillota</taxon>
        <taxon>Bacilli</taxon>
        <taxon>Lactobacillales</taxon>
        <taxon>Aerococcaceae</taxon>
        <taxon>Aerococcus</taxon>
    </lineage>
</organism>
<gene>
    <name evidence="1" type="ORF">A6J77_006855</name>
</gene>
<evidence type="ECO:0000313" key="2">
    <source>
        <dbReference type="Proteomes" id="UP000192813"/>
    </source>
</evidence>
<dbReference type="AlphaFoldDB" id="A0A2J9PPP0"/>
<comment type="caution">
    <text evidence="1">The sequence shown here is derived from an EMBL/GenBank/DDBJ whole genome shotgun (WGS) entry which is preliminary data.</text>
</comment>
<dbReference type="EMBL" id="NBTM02000001">
    <property type="protein sequence ID" value="PNL91960.1"/>
    <property type="molecule type" value="Genomic_DNA"/>
</dbReference>